<evidence type="ECO:0000259" key="12">
    <source>
        <dbReference type="SMART" id="SM00892"/>
    </source>
</evidence>
<keyword evidence="10" id="KW-1133">Transmembrane helix</keyword>
<dbReference type="PROSITE" id="PS01070">
    <property type="entry name" value="NUCLEASE_NON_SPEC"/>
    <property type="match status" value="1"/>
</dbReference>
<protein>
    <submittedName>
        <fullName evidence="13">DNA/RNA non-specific endonuclease</fullName>
    </submittedName>
</protein>
<feature type="domain" description="ENPP1-3/EXOG-like endonuclease/phosphodiesterase" evidence="11">
    <location>
        <begin position="177"/>
        <end position="380"/>
    </location>
</feature>
<evidence type="ECO:0000256" key="4">
    <source>
        <dbReference type="ARBA" id="ARBA00022723"/>
    </source>
</evidence>
<dbReference type="PANTHER" id="PTHR13966:SF5">
    <property type="entry name" value="ENDONUCLEASE G, MITOCHONDRIAL"/>
    <property type="match status" value="1"/>
</dbReference>
<dbReference type="PANTHER" id="PTHR13966">
    <property type="entry name" value="ENDONUCLEASE RELATED"/>
    <property type="match status" value="1"/>
</dbReference>
<evidence type="ECO:0000256" key="1">
    <source>
        <dbReference type="ARBA" id="ARBA00001946"/>
    </source>
</evidence>
<dbReference type="AlphaFoldDB" id="A0A9D9EVN0"/>
<keyword evidence="6" id="KW-0378">Hydrolase</keyword>
<dbReference type="InterPro" id="IPR001604">
    <property type="entry name" value="Endo_G_ENPP1-like_dom"/>
</dbReference>
<dbReference type="InterPro" id="IPR018524">
    <property type="entry name" value="DNA/RNA_endonuclease_AS"/>
</dbReference>
<keyword evidence="10" id="KW-0812">Transmembrane</keyword>
<comment type="caution">
    <text evidence="13">The sequence shown here is derived from an EMBL/GenBank/DDBJ whole genome shotgun (WGS) entry which is preliminary data.</text>
</comment>
<dbReference type="SUPFAM" id="SSF54060">
    <property type="entry name" value="His-Me finger endonucleases"/>
    <property type="match status" value="1"/>
</dbReference>
<dbReference type="GO" id="GO:0004519">
    <property type="term" value="F:endonuclease activity"/>
    <property type="evidence" value="ECO:0007669"/>
    <property type="project" value="UniProtKB-KW"/>
</dbReference>
<feature type="active site" description="Proton acceptor" evidence="8">
    <location>
        <position position="238"/>
    </location>
</feature>
<reference evidence="13" key="1">
    <citation type="submission" date="2020-10" db="EMBL/GenBank/DDBJ databases">
        <authorList>
            <person name="Gilroy R."/>
        </authorList>
    </citation>
    <scope>NUCLEOTIDE SEQUENCE</scope>
    <source>
        <strain evidence="13">B1-20833</strain>
    </source>
</reference>
<evidence type="ECO:0000256" key="6">
    <source>
        <dbReference type="ARBA" id="ARBA00022801"/>
    </source>
</evidence>
<reference evidence="13" key="2">
    <citation type="journal article" date="2021" name="PeerJ">
        <title>Extensive microbial diversity within the chicken gut microbiome revealed by metagenomics and culture.</title>
        <authorList>
            <person name="Gilroy R."/>
            <person name="Ravi A."/>
            <person name="Getino M."/>
            <person name="Pursley I."/>
            <person name="Horton D.L."/>
            <person name="Alikhan N.F."/>
            <person name="Baker D."/>
            <person name="Gharbi K."/>
            <person name="Hall N."/>
            <person name="Watson M."/>
            <person name="Adriaenssens E.M."/>
            <person name="Foster-Nyarko E."/>
            <person name="Jarju S."/>
            <person name="Secka A."/>
            <person name="Antonio M."/>
            <person name="Oren A."/>
            <person name="Chaudhuri R.R."/>
            <person name="La Ragione R."/>
            <person name="Hildebrand F."/>
            <person name="Pallen M.J."/>
        </authorList>
    </citation>
    <scope>NUCLEOTIDE SEQUENCE</scope>
    <source>
        <strain evidence="13">B1-20833</strain>
    </source>
</reference>
<evidence type="ECO:0000256" key="7">
    <source>
        <dbReference type="ARBA" id="ARBA00022842"/>
    </source>
</evidence>
<keyword evidence="4 9" id="KW-0479">Metal-binding</keyword>
<evidence type="ECO:0000256" key="5">
    <source>
        <dbReference type="ARBA" id="ARBA00022759"/>
    </source>
</evidence>
<dbReference type="InterPro" id="IPR044925">
    <property type="entry name" value="His-Me_finger_sf"/>
</dbReference>
<feature type="domain" description="DNA/RNA non-specific endonuclease/pyrophosphatase/phosphodiesterase" evidence="12">
    <location>
        <begin position="179"/>
        <end position="380"/>
    </location>
</feature>
<dbReference type="EMBL" id="JADIMI010000063">
    <property type="protein sequence ID" value="MBO8452510.1"/>
    <property type="molecule type" value="Genomic_DNA"/>
</dbReference>
<dbReference type="GO" id="GO:0046872">
    <property type="term" value="F:metal ion binding"/>
    <property type="evidence" value="ECO:0007669"/>
    <property type="project" value="UniProtKB-KW"/>
</dbReference>
<dbReference type="InterPro" id="IPR020821">
    <property type="entry name" value="ENPP1-3/EXOG-like_nuc-like"/>
</dbReference>
<sequence length="402" mass="44886">MPVPVSCNAAVNIFHTVFVLNKHLIFVFSVLFSVSLLFLNSCEEMQVETGISVSDRQVTYQAGQVTVNVTASGEWVLSLYYQGIQDGWASLSQTSGRGSKDGIVLNYDENSTSETRSLYVILTNRGDDYAVTFVQLNEEDSGWVGTYPGWLELPAVVENDDCRFYTHDMKLGSGKMSRNYSFLWDRDNLVSHWVAYPLNKGLIGSGSRTDDWGYDPEVPYEDQPRLERGYKGGYDRGHQIPSADRLSYAANQQTFYYTNMTPQIGSGFNQRIWASLETKVRSIAMACDTLYVVTGCIVDGSTKVAYDNDNREVTVPVAYYKALLRYSDSSSAGISGYSAAAFYLDHRSYSETNVTEDMLMPVDELEDITGLDFFANLPGKIGGAQADLIESEDPRNVSFWLN</sequence>
<gene>
    <name evidence="13" type="ORF">IAC06_06470</name>
</gene>
<dbReference type="Gene3D" id="3.40.570.10">
    <property type="entry name" value="Extracellular Endonuclease, subunit A"/>
    <property type="match status" value="1"/>
</dbReference>
<evidence type="ECO:0000256" key="3">
    <source>
        <dbReference type="ARBA" id="ARBA00022722"/>
    </source>
</evidence>
<evidence type="ECO:0000256" key="9">
    <source>
        <dbReference type="PIRSR" id="PIRSR640255-2"/>
    </source>
</evidence>
<dbReference type="SMART" id="SM00477">
    <property type="entry name" value="NUC"/>
    <property type="match status" value="1"/>
</dbReference>
<dbReference type="Proteomes" id="UP000823661">
    <property type="component" value="Unassembled WGS sequence"/>
</dbReference>
<keyword evidence="7" id="KW-0460">Magnesium</keyword>
<evidence type="ECO:0000256" key="10">
    <source>
        <dbReference type="SAM" id="Phobius"/>
    </source>
</evidence>
<comment type="similarity">
    <text evidence="2">Belongs to the DNA/RNA non-specific endonuclease family.</text>
</comment>
<dbReference type="GO" id="GO:0016787">
    <property type="term" value="F:hydrolase activity"/>
    <property type="evidence" value="ECO:0007669"/>
    <property type="project" value="UniProtKB-KW"/>
</dbReference>
<evidence type="ECO:0000256" key="8">
    <source>
        <dbReference type="PIRSR" id="PIRSR640255-1"/>
    </source>
</evidence>
<dbReference type="InterPro" id="IPR044929">
    <property type="entry name" value="DNA/RNA_non-sp_Endonuclease_sf"/>
</dbReference>
<feature type="binding site" evidence="9">
    <location>
        <position position="269"/>
    </location>
    <ligand>
        <name>Mg(2+)</name>
        <dbReference type="ChEBI" id="CHEBI:18420"/>
        <note>catalytic</note>
    </ligand>
</feature>
<keyword evidence="3" id="KW-0540">Nuclease</keyword>
<keyword evidence="5 13" id="KW-0255">Endonuclease</keyword>
<dbReference type="CDD" id="cd14948">
    <property type="entry name" value="BACON"/>
    <property type="match status" value="1"/>
</dbReference>
<proteinExistence type="inferred from homology"/>
<dbReference type="Pfam" id="PF01223">
    <property type="entry name" value="Endonuclease_NS"/>
    <property type="match status" value="1"/>
</dbReference>
<evidence type="ECO:0000313" key="13">
    <source>
        <dbReference type="EMBL" id="MBO8452510.1"/>
    </source>
</evidence>
<keyword evidence="10" id="KW-0472">Membrane</keyword>
<feature type="transmembrane region" description="Helical" evidence="10">
    <location>
        <begin position="20"/>
        <end position="39"/>
    </location>
</feature>
<dbReference type="SMART" id="SM00892">
    <property type="entry name" value="Endonuclease_NS"/>
    <property type="match status" value="1"/>
</dbReference>
<evidence type="ECO:0000313" key="14">
    <source>
        <dbReference type="Proteomes" id="UP000823661"/>
    </source>
</evidence>
<evidence type="ECO:0000259" key="11">
    <source>
        <dbReference type="SMART" id="SM00477"/>
    </source>
</evidence>
<name>A0A9D9EVN0_9BACT</name>
<comment type="cofactor">
    <cofactor evidence="1">
        <name>Mg(2+)</name>
        <dbReference type="ChEBI" id="CHEBI:18420"/>
    </cofactor>
</comment>
<accession>A0A9D9EVN0</accession>
<dbReference type="Gene3D" id="2.60.40.10">
    <property type="entry name" value="Immunoglobulins"/>
    <property type="match status" value="1"/>
</dbReference>
<dbReference type="InterPro" id="IPR040255">
    <property type="entry name" value="Non-specific_endonuclease"/>
</dbReference>
<dbReference type="InterPro" id="IPR013783">
    <property type="entry name" value="Ig-like_fold"/>
</dbReference>
<evidence type="ECO:0000256" key="2">
    <source>
        <dbReference type="ARBA" id="ARBA00010052"/>
    </source>
</evidence>
<dbReference type="InterPro" id="IPR024361">
    <property type="entry name" value="BACON"/>
</dbReference>
<dbReference type="GO" id="GO:0003676">
    <property type="term" value="F:nucleic acid binding"/>
    <property type="evidence" value="ECO:0007669"/>
    <property type="project" value="InterPro"/>
</dbReference>
<organism evidence="13 14">
    <name type="scientific">Candidatus Cryptobacteroides intestinavium</name>
    <dbReference type="NCBI Taxonomy" id="2840766"/>
    <lineage>
        <taxon>Bacteria</taxon>
        <taxon>Pseudomonadati</taxon>
        <taxon>Bacteroidota</taxon>
        <taxon>Bacteroidia</taxon>
        <taxon>Bacteroidales</taxon>
        <taxon>Candidatus Cryptobacteroides</taxon>
    </lineage>
</organism>